<reference evidence="13 14" key="1">
    <citation type="submission" date="2017-07" db="EMBL/GenBank/DDBJ databases">
        <title>Isolation and development of strain Bacillus megaterium SR7 for enhanced growth and metabolite production under supercritical carbon dioxide.</title>
        <authorList>
            <person name="Freedman A.J.E."/>
            <person name="Peet K.C."/>
            <person name="Boock J.T."/>
            <person name="Penn K."/>
            <person name="Prather K.L.J."/>
            <person name="Thompson J.R."/>
        </authorList>
    </citation>
    <scope>NUCLEOTIDE SEQUENCE [LARGE SCALE GENOMIC DNA]</scope>
    <source>
        <strain evidence="13 14">SR7</strain>
    </source>
</reference>
<evidence type="ECO:0000313" key="14">
    <source>
        <dbReference type="Proteomes" id="UP000253834"/>
    </source>
</evidence>
<name>A0AA86HX30_PRIMG</name>
<evidence type="ECO:0000256" key="1">
    <source>
        <dbReference type="ARBA" id="ARBA00004162"/>
    </source>
</evidence>
<keyword evidence="2" id="KW-1003">Cell membrane</keyword>
<evidence type="ECO:0000256" key="4">
    <source>
        <dbReference type="ARBA" id="ARBA00022989"/>
    </source>
</evidence>
<dbReference type="PANTHER" id="PTHR40038">
    <property type="entry name" value="MEMBRANE-ASSOCIATED PROTEIN TCAA"/>
    <property type="match status" value="1"/>
</dbReference>
<dbReference type="GO" id="GO:0005886">
    <property type="term" value="C:plasma membrane"/>
    <property type="evidence" value="ECO:0007669"/>
    <property type="project" value="UniProtKB-SubCell"/>
</dbReference>
<feature type="transmembrane region" description="Helical" evidence="7">
    <location>
        <begin position="63"/>
        <end position="80"/>
    </location>
</feature>
<protein>
    <recommendedName>
        <fullName evidence="15">Zinc-ribbon domain-containing protein</fullName>
    </recommendedName>
</protein>
<dbReference type="Pfam" id="PF13240">
    <property type="entry name" value="Zn_Ribbon_1"/>
    <property type="match status" value="1"/>
</dbReference>
<feature type="domain" description="TcaA protein NTF2-like" evidence="10">
    <location>
        <begin position="531"/>
        <end position="642"/>
    </location>
</feature>
<dbReference type="PANTHER" id="PTHR40038:SF1">
    <property type="entry name" value="MEMBRANE-ASSOCIATED PROTEIN TCAA"/>
    <property type="match status" value="1"/>
</dbReference>
<proteinExistence type="predicted"/>
<feature type="compositionally biased region" description="Acidic residues" evidence="6">
    <location>
        <begin position="507"/>
        <end position="526"/>
    </location>
</feature>
<dbReference type="InterPro" id="IPR056902">
    <property type="entry name" value="NTF2_YvbJ"/>
</dbReference>
<feature type="domain" description="YvbJ-like NTF2-like" evidence="12">
    <location>
        <begin position="355"/>
        <end position="471"/>
    </location>
</feature>
<evidence type="ECO:0000256" key="3">
    <source>
        <dbReference type="ARBA" id="ARBA00022692"/>
    </source>
</evidence>
<feature type="domain" description="TcaA second" evidence="9">
    <location>
        <begin position="86"/>
        <end position="192"/>
    </location>
</feature>
<dbReference type="Proteomes" id="UP000253834">
    <property type="component" value="Chromosome"/>
</dbReference>
<evidence type="ECO:0000256" key="6">
    <source>
        <dbReference type="SAM" id="MobiDB-lite"/>
    </source>
</evidence>
<dbReference type="InterPro" id="IPR054530">
    <property type="entry name" value="TcaA_4th"/>
</dbReference>
<keyword evidence="4 7" id="KW-1133">Transmembrane helix</keyword>
<feature type="region of interest" description="Disordered" evidence="6">
    <location>
        <begin position="29"/>
        <end position="59"/>
    </location>
</feature>
<dbReference type="InterPro" id="IPR054529">
    <property type="entry name" value="TcaA_2nd"/>
</dbReference>
<dbReference type="InterPro" id="IPR026870">
    <property type="entry name" value="Zinc_ribbon_dom"/>
</dbReference>
<evidence type="ECO:0000259" key="11">
    <source>
        <dbReference type="Pfam" id="PF22820"/>
    </source>
</evidence>
<evidence type="ECO:0000259" key="9">
    <source>
        <dbReference type="Pfam" id="PF22813"/>
    </source>
</evidence>
<dbReference type="EMBL" id="CP022674">
    <property type="protein sequence ID" value="AXI27979.1"/>
    <property type="molecule type" value="Genomic_DNA"/>
</dbReference>
<keyword evidence="5 7" id="KW-0472">Membrane</keyword>
<keyword evidence="3 7" id="KW-0812">Transmembrane</keyword>
<organism evidence="13 14">
    <name type="scientific">Priestia megaterium</name>
    <name type="common">Bacillus megaterium</name>
    <dbReference type="NCBI Taxonomy" id="1404"/>
    <lineage>
        <taxon>Bacteria</taxon>
        <taxon>Bacillati</taxon>
        <taxon>Bacillota</taxon>
        <taxon>Bacilli</taxon>
        <taxon>Bacillales</taxon>
        <taxon>Bacillaceae</taxon>
        <taxon>Priestia</taxon>
    </lineage>
</organism>
<evidence type="ECO:0000256" key="7">
    <source>
        <dbReference type="SAM" id="Phobius"/>
    </source>
</evidence>
<feature type="region of interest" description="Disordered" evidence="6">
    <location>
        <begin position="496"/>
        <end position="528"/>
    </location>
</feature>
<evidence type="ECO:0000259" key="12">
    <source>
        <dbReference type="Pfam" id="PF25155"/>
    </source>
</evidence>
<comment type="subcellular location">
    <subcellularLocation>
        <location evidence="1">Cell membrane</location>
        <topology evidence="1">Single-pass membrane protein</topology>
    </subcellularLocation>
</comment>
<dbReference type="Pfam" id="PF22820">
    <property type="entry name" value="TcaA_3rd_4th"/>
    <property type="match status" value="2"/>
</dbReference>
<evidence type="ECO:0008006" key="15">
    <source>
        <dbReference type="Google" id="ProtNLM"/>
    </source>
</evidence>
<evidence type="ECO:0000313" key="13">
    <source>
        <dbReference type="EMBL" id="AXI27979.1"/>
    </source>
</evidence>
<accession>A0AA86HX30</accession>
<evidence type="ECO:0000259" key="10">
    <source>
        <dbReference type="Pfam" id="PF22819"/>
    </source>
</evidence>
<gene>
    <name evidence="13" type="ORF">CIB87_02735</name>
</gene>
<dbReference type="Pfam" id="PF22819">
    <property type="entry name" value="TcaA_5th"/>
    <property type="match status" value="1"/>
</dbReference>
<dbReference type="Pfam" id="PF22813">
    <property type="entry name" value="TcaA_2nd"/>
    <property type="match status" value="1"/>
</dbReference>
<dbReference type="InterPro" id="IPR054528">
    <property type="entry name" value="TcaA_5th"/>
</dbReference>
<evidence type="ECO:0000259" key="8">
    <source>
        <dbReference type="Pfam" id="PF13240"/>
    </source>
</evidence>
<evidence type="ECO:0000256" key="5">
    <source>
        <dbReference type="ARBA" id="ARBA00023136"/>
    </source>
</evidence>
<feature type="domain" description="TcaA 4th" evidence="11">
    <location>
        <begin position="196"/>
        <end position="266"/>
    </location>
</feature>
<sequence length="649" mass="73130">MLFCKECGKPLKKGAEFCQECGRPVEQNNASQSLFKENDRDGRRSNQLPKTPKKMSKRTKGKLIAAGVVAVLLVGGYKAGEYFTDKDRMIDRFETAVHNNDQETVARLLSSQNSNLEIDKDNVKGFMAYFQKHPNEVNDMIELLEVESQAIEKGINVNKALNNKYGYGTEVVPFQLVQRGKAAFLFDKYTIEATPMYVEVDTDYKDTAIYIEGKKVGTAASNHFSKKYGPYLPGLYKVEGKYKTGFVDLVTKETVSLMDDTNKKNVSLDLEGEDIAFDLGTNPSDMKGTLFIDGKKVKLNPFKTSEFGPVVTDGSMNMKVTANFPWGEMTSKNIPIDSNEIQYNFGRDKDLESALMETVAAENKNLIKVYITGKPNELKNVTDHYKYTVGESVSDGGTDTEYSKLQYLGTTFDLDTSELEYTDEGHWQATIDGKESYNIDYGSGLEKEDTVVKYKLVYDEEKKKWLLDDLEDTYGSFSENVKEIKEEHPKIYQMQAAKSEENRNDDSEITDDNADTEDTSQGEDEGSLGTADLTLFMTEYMDATMKSIKNHDFSIAAPYIDPDGKKYNEQKEYTAYLNKKNITEDLLNFEVTNVEPIPNGYQINTSEEYNITYGDGSVKHKKFKSVHKVLQLANGNLGVNELISSTEVN</sequence>
<evidence type="ECO:0000256" key="2">
    <source>
        <dbReference type="ARBA" id="ARBA00022475"/>
    </source>
</evidence>
<feature type="domain" description="TcaA 4th" evidence="11">
    <location>
        <begin position="286"/>
        <end position="345"/>
    </location>
</feature>
<dbReference type="RefSeq" id="WP_114894441.1">
    <property type="nucleotide sequence ID" value="NZ_CP022674.1"/>
</dbReference>
<dbReference type="Pfam" id="PF25155">
    <property type="entry name" value="NTF2_YvbJ"/>
    <property type="match status" value="1"/>
</dbReference>
<dbReference type="AlphaFoldDB" id="A0AA86HX30"/>
<feature type="domain" description="Zinc-ribbon" evidence="8">
    <location>
        <begin position="3"/>
        <end position="25"/>
    </location>
</feature>